<dbReference type="InterPro" id="IPR029063">
    <property type="entry name" value="SAM-dependent_MTases_sf"/>
</dbReference>
<dbReference type="Pfam" id="PF05050">
    <property type="entry name" value="Methyltransf_21"/>
    <property type="match status" value="1"/>
</dbReference>
<dbReference type="Proteomes" id="UP000480854">
    <property type="component" value="Unassembled WGS sequence"/>
</dbReference>
<dbReference type="RefSeq" id="WP_149472133.1">
    <property type="nucleotide sequence ID" value="NZ_QOKW01000039.1"/>
</dbReference>
<dbReference type="OrthoDB" id="292760at2"/>
<evidence type="ECO:0000313" key="3">
    <source>
        <dbReference type="Proteomes" id="UP000480854"/>
    </source>
</evidence>
<dbReference type="EMBL" id="QOKW01000039">
    <property type="protein sequence ID" value="KAA0676207.1"/>
    <property type="molecule type" value="Genomic_DNA"/>
</dbReference>
<organism evidence="2 3">
    <name type="scientific">Roseomonas genomospecies 6</name>
    <dbReference type="NCBI Taxonomy" id="214106"/>
    <lineage>
        <taxon>Bacteria</taxon>
        <taxon>Pseudomonadati</taxon>
        <taxon>Pseudomonadota</taxon>
        <taxon>Alphaproteobacteria</taxon>
        <taxon>Acetobacterales</taxon>
        <taxon>Roseomonadaceae</taxon>
        <taxon>Roseomonas</taxon>
    </lineage>
</organism>
<evidence type="ECO:0000313" key="2">
    <source>
        <dbReference type="EMBL" id="KAA0676207.1"/>
    </source>
</evidence>
<dbReference type="InterPro" id="IPR006342">
    <property type="entry name" value="FkbM_mtfrase"/>
</dbReference>
<dbReference type="AlphaFoldDB" id="A0A9W7NGE9"/>
<proteinExistence type="predicted"/>
<name>A0A9W7NGE9_9PROT</name>
<dbReference type="SUPFAM" id="SSF53335">
    <property type="entry name" value="S-adenosyl-L-methionine-dependent methyltransferases"/>
    <property type="match status" value="1"/>
</dbReference>
<reference evidence="2 3" key="1">
    <citation type="submission" date="2018-07" db="EMBL/GenBank/DDBJ databases">
        <title>Genome sequence of Azospirillum sp. ATCC 49961.</title>
        <authorList>
            <person name="Sant'Anna F.H."/>
            <person name="Baldani J.I."/>
            <person name="Zilli J.E."/>
            <person name="Reis V.M."/>
            <person name="Hartmann A."/>
            <person name="Cruz L."/>
            <person name="de Souza E.M."/>
            <person name="de Oliveira Pedrosa F."/>
            <person name="Passaglia L.M.P."/>
        </authorList>
    </citation>
    <scope>NUCLEOTIDE SEQUENCE [LARGE SCALE GENOMIC DNA]</scope>
    <source>
        <strain evidence="2 3">ATCC 49961</strain>
    </source>
</reference>
<accession>A0A9W7NGE9</accession>
<evidence type="ECO:0000259" key="1">
    <source>
        <dbReference type="Pfam" id="PF05050"/>
    </source>
</evidence>
<comment type="caution">
    <text evidence="2">The sequence shown here is derived from an EMBL/GenBank/DDBJ whole genome shotgun (WGS) entry which is preliminary data.</text>
</comment>
<protein>
    <recommendedName>
        <fullName evidence="1">Methyltransferase FkbM domain-containing protein</fullName>
    </recommendedName>
</protein>
<keyword evidence="3" id="KW-1185">Reference proteome</keyword>
<sequence>MDGLQTTSPFAIKVADALAGDPFTLIDVGCGGGIDPVWREFGSNLRAIGFEPNLAECRRLATGETHEGIRYEPTFVGLPPDHLFLTRKAANSPVVMNFWQRCSAFRSCQIQQEKRKSEGQALNPYYYEGDGMADAADQIYLPDYFAKKNIGDIDFVKIDVDGPDFEVLVSLEGEFSKRNILALGLEVSYFGTENDTNNTFHNTDRFMRQNGFELFGLSVRRYSAAALPGRYSLGIPAQGDFGRPIQGDALYVRDLLSPRYEKERDRYDEEKLLKLACIFSLFNLPDNAAEILVAFQARLKTRVDVEELLEVLARQAQAGRQKVLGYRDYMAAFERDDPMFYPR</sequence>
<gene>
    <name evidence="2" type="ORF">DS843_28045</name>
</gene>
<feature type="domain" description="Methyltransferase FkbM" evidence="1">
    <location>
        <begin position="141"/>
        <end position="214"/>
    </location>
</feature>